<feature type="region of interest" description="Disordered" evidence="1">
    <location>
        <begin position="61"/>
        <end position="88"/>
    </location>
</feature>
<dbReference type="Proteomes" id="UP001221757">
    <property type="component" value="Unassembled WGS sequence"/>
</dbReference>
<dbReference type="EMBL" id="JARKIE010000016">
    <property type="protein sequence ID" value="KAJ7701833.1"/>
    <property type="molecule type" value="Genomic_DNA"/>
</dbReference>
<dbReference type="AlphaFoldDB" id="A0AAD7DX19"/>
<keyword evidence="3" id="KW-1185">Reference proteome</keyword>
<sequence>MFRTRSQLPTAFPAARPIYVKKYSLYDEETSQRDLLRIAHSASGHDTLWIKRDDIFRGTPSRRVIPPTTFELAPGPPRSNTKRSPPQLTEWNADIHTDDDPFNLDELEEFKSTDLSFLMLKRPHSEEPADTPPLKRRKLDVASLRDMIPQPHVMPSPMAPSTKTKSVPAYSKSKPIPIPPHTIPLPAPPPYSRRSWVIPVRGALPWRHATSAVLLLDSTDPPDPPDPKTHEEIAWTAPALREFWSFLLSVRDLHAVGLSFNVSSQDWSYSSSQPTYTEISGMGGQPQSVSSAAAPSVVSSARQGIGTMPLSFLDHIKVYHDAAHSMSIRTILDVWPFEPGGRKIRLLKGARLVLLDERSKGVLIS</sequence>
<protein>
    <submittedName>
        <fullName evidence="2">Uncharacterized protein</fullName>
    </submittedName>
</protein>
<evidence type="ECO:0000313" key="3">
    <source>
        <dbReference type="Proteomes" id="UP001221757"/>
    </source>
</evidence>
<feature type="compositionally biased region" description="Polar residues" evidence="1">
    <location>
        <begin position="78"/>
        <end position="88"/>
    </location>
</feature>
<proteinExistence type="predicted"/>
<evidence type="ECO:0000313" key="2">
    <source>
        <dbReference type="EMBL" id="KAJ7701833.1"/>
    </source>
</evidence>
<evidence type="ECO:0000256" key="1">
    <source>
        <dbReference type="SAM" id="MobiDB-lite"/>
    </source>
</evidence>
<organism evidence="2 3">
    <name type="scientific">Mycena rosella</name>
    <name type="common">Pink bonnet</name>
    <name type="synonym">Agaricus rosellus</name>
    <dbReference type="NCBI Taxonomy" id="1033263"/>
    <lineage>
        <taxon>Eukaryota</taxon>
        <taxon>Fungi</taxon>
        <taxon>Dikarya</taxon>
        <taxon>Basidiomycota</taxon>
        <taxon>Agaricomycotina</taxon>
        <taxon>Agaricomycetes</taxon>
        <taxon>Agaricomycetidae</taxon>
        <taxon>Agaricales</taxon>
        <taxon>Marasmiineae</taxon>
        <taxon>Mycenaceae</taxon>
        <taxon>Mycena</taxon>
    </lineage>
</organism>
<name>A0AAD7DX19_MYCRO</name>
<comment type="caution">
    <text evidence="2">The sequence shown here is derived from an EMBL/GenBank/DDBJ whole genome shotgun (WGS) entry which is preliminary data.</text>
</comment>
<gene>
    <name evidence="2" type="ORF">B0H17DRAFT_1044866</name>
</gene>
<feature type="region of interest" description="Disordered" evidence="1">
    <location>
        <begin position="149"/>
        <end position="170"/>
    </location>
</feature>
<accession>A0AAD7DX19</accession>
<reference evidence="2" key="1">
    <citation type="submission" date="2023-03" db="EMBL/GenBank/DDBJ databases">
        <title>Massive genome expansion in bonnet fungi (Mycena s.s.) driven by repeated elements and novel gene families across ecological guilds.</title>
        <authorList>
            <consortium name="Lawrence Berkeley National Laboratory"/>
            <person name="Harder C.B."/>
            <person name="Miyauchi S."/>
            <person name="Viragh M."/>
            <person name="Kuo A."/>
            <person name="Thoen E."/>
            <person name="Andreopoulos B."/>
            <person name="Lu D."/>
            <person name="Skrede I."/>
            <person name="Drula E."/>
            <person name="Henrissat B."/>
            <person name="Morin E."/>
            <person name="Kohler A."/>
            <person name="Barry K."/>
            <person name="LaButti K."/>
            <person name="Morin E."/>
            <person name="Salamov A."/>
            <person name="Lipzen A."/>
            <person name="Mereny Z."/>
            <person name="Hegedus B."/>
            <person name="Baldrian P."/>
            <person name="Stursova M."/>
            <person name="Weitz H."/>
            <person name="Taylor A."/>
            <person name="Grigoriev I.V."/>
            <person name="Nagy L.G."/>
            <person name="Martin F."/>
            <person name="Kauserud H."/>
        </authorList>
    </citation>
    <scope>NUCLEOTIDE SEQUENCE</scope>
    <source>
        <strain evidence="2">CBHHK067</strain>
    </source>
</reference>